<dbReference type="EMBL" id="CAJPDS010000161">
    <property type="protein sequence ID" value="CAF9940729.1"/>
    <property type="molecule type" value="Genomic_DNA"/>
</dbReference>
<dbReference type="Pfam" id="PF02458">
    <property type="entry name" value="Transferase"/>
    <property type="match status" value="1"/>
</dbReference>
<gene>
    <name evidence="2" type="ORF">HETSPECPRED_002624</name>
</gene>
<name>A0A8H3PI01_9LECA</name>
<evidence type="ECO:0000256" key="1">
    <source>
        <dbReference type="ARBA" id="ARBA00022679"/>
    </source>
</evidence>
<proteinExistence type="predicted"/>
<reference evidence="2" key="1">
    <citation type="submission" date="2021-03" db="EMBL/GenBank/DDBJ databases">
        <authorList>
            <person name="Tagirdzhanova G."/>
        </authorList>
    </citation>
    <scope>NUCLEOTIDE SEQUENCE</scope>
</reference>
<dbReference type="Gene3D" id="3.30.559.10">
    <property type="entry name" value="Chloramphenicol acetyltransferase-like domain"/>
    <property type="match status" value="2"/>
</dbReference>
<protein>
    <submittedName>
        <fullName evidence="2">Uncharacterized protein</fullName>
    </submittedName>
</protein>
<comment type="caution">
    <text evidence="2">The sequence shown here is derived from an EMBL/GenBank/DDBJ whole genome shotgun (WGS) entry which is preliminary data.</text>
</comment>
<accession>A0A8H3PI01</accession>
<dbReference type="AlphaFoldDB" id="A0A8H3PI01"/>
<dbReference type="PANTHER" id="PTHR31642:SF270">
    <property type="entry name" value="O-ACYLTRANSFERASE AUSQ"/>
    <property type="match status" value="1"/>
</dbReference>
<sequence length="487" mass="54272">MEGKPGTRAKWAFSPLDQIMPAIEETALLTFSMPSMTEASKNKTVEILTKALTVMCADMPFLLDRIVREHEPTSGLRLGLLKWERPVQQRQPIPLIVNDMTTSSTKHQWKHSYKELVKAGMPSSLLGRETLGPPMSTEQAPLVIQANFIPGGCLLFVLSSHVFCDAWGFWVMCDLLAKYCRRVQCLSVEKPAEENLSGSLGFGEASLSGESSGADYEELKQRPELWQMLGLDWRPKEQSWGVLLSQLSPPKAVRTCIFALDPISLSKLKDEASAGPTEEHSGRISTNDALIALLWRCILKVRVAGGRQMFLSEVETMHMVAMNARQQLSPPIPHSYPGNVVLYSMARLSIDLITAPDTPLFMVSRAVRQSLDANRDPQLIRDAVDLAASIPNIRQLGLAFPTWLAENLVTSSISGIPFYDLDFGETFGETKKADFFRYPKGGFEGLCFMMPRQRNGVVELFVSMEASQMDGLIQDEQFSRYAKFVAE</sequence>
<dbReference type="GO" id="GO:0016747">
    <property type="term" value="F:acyltransferase activity, transferring groups other than amino-acyl groups"/>
    <property type="evidence" value="ECO:0007669"/>
    <property type="project" value="TreeGrafter"/>
</dbReference>
<dbReference type="PANTHER" id="PTHR31642">
    <property type="entry name" value="TRICHOTHECENE 3-O-ACETYLTRANSFERASE"/>
    <property type="match status" value="1"/>
</dbReference>
<dbReference type="Proteomes" id="UP000664521">
    <property type="component" value="Unassembled WGS sequence"/>
</dbReference>
<organism evidence="2 3">
    <name type="scientific">Heterodermia speciosa</name>
    <dbReference type="NCBI Taxonomy" id="116794"/>
    <lineage>
        <taxon>Eukaryota</taxon>
        <taxon>Fungi</taxon>
        <taxon>Dikarya</taxon>
        <taxon>Ascomycota</taxon>
        <taxon>Pezizomycotina</taxon>
        <taxon>Lecanoromycetes</taxon>
        <taxon>OSLEUM clade</taxon>
        <taxon>Lecanoromycetidae</taxon>
        <taxon>Caliciales</taxon>
        <taxon>Physciaceae</taxon>
        <taxon>Heterodermia</taxon>
    </lineage>
</organism>
<keyword evidence="1" id="KW-0808">Transferase</keyword>
<dbReference type="InterPro" id="IPR023213">
    <property type="entry name" value="CAT-like_dom_sf"/>
</dbReference>
<evidence type="ECO:0000313" key="2">
    <source>
        <dbReference type="EMBL" id="CAF9940729.1"/>
    </source>
</evidence>
<dbReference type="InterPro" id="IPR050317">
    <property type="entry name" value="Plant_Fungal_Acyltransferase"/>
</dbReference>
<dbReference type="OrthoDB" id="1862401at2759"/>
<evidence type="ECO:0000313" key="3">
    <source>
        <dbReference type="Proteomes" id="UP000664521"/>
    </source>
</evidence>
<keyword evidence="3" id="KW-1185">Reference proteome</keyword>